<evidence type="ECO:0008006" key="3">
    <source>
        <dbReference type="Google" id="ProtNLM"/>
    </source>
</evidence>
<organism evidence="1 2">
    <name type="scientific">Trifolium subterraneum</name>
    <name type="common">Subterranean clover</name>
    <dbReference type="NCBI Taxonomy" id="3900"/>
    <lineage>
        <taxon>Eukaryota</taxon>
        <taxon>Viridiplantae</taxon>
        <taxon>Streptophyta</taxon>
        <taxon>Embryophyta</taxon>
        <taxon>Tracheophyta</taxon>
        <taxon>Spermatophyta</taxon>
        <taxon>Magnoliopsida</taxon>
        <taxon>eudicotyledons</taxon>
        <taxon>Gunneridae</taxon>
        <taxon>Pentapetalae</taxon>
        <taxon>rosids</taxon>
        <taxon>fabids</taxon>
        <taxon>Fabales</taxon>
        <taxon>Fabaceae</taxon>
        <taxon>Papilionoideae</taxon>
        <taxon>50 kb inversion clade</taxon>
        <taxon>NPAAA clade</taxon>
        <taxon>Hologalegina</taxon>
        <taxon>IRL clade</taxon>
        <taxon>Trifolieae</taxon>
        <taxon>Trifolium</taxon>
    </lineage>
</organism>
<dbReference type="AlphaFoldDB" id="A0A2Z6NZ96"/>
<dbReference type="PANTHER" id="PTHR46481">
    <property type="entry name" value="ZINC FINGER BED DOMAIN-CONTAINING PROTEIN 4"/>
    <property type="match status" value="1"/>
</dbReference>
<dbReference type="SUPFAM" id="SSF53098">
    <property type="entry name" value="Ribonuclease H-like"/>
    <property type="match status" value="1"/>
</dbReference>
<protein>
    <recommendedName>
        <fullName evidence="3">hAT-like transposase RNase-H fold domain-containing protein</fullName>
    </recommendedName>
</protein>
<dbReference type="InterPro" id="IPR052035">
    <property type="entry name" value="ZnF_BED_domain_contain"/>
</dbReference>
<dbReference type="PANTHER" id="PTHR46481:SF7">
    <property type="entry name" value="ZINC FINGER BED DOMAIN-CONTAINING PROTEIN RICESLEEPER 2-LIKE"/>
    <property type="match status" value="1"/>
</dbReference>
<dbReference type="InterPro" id="IPR012337">
    <property type="entry name" value="RNaseH-like_sf"/>
</dbReference>
<proteinExistence type="predicted"/>
<evidence type="ECO:0000313" key="1">
    <source>
        <dbReference type="EMBL" id="GAU41295.1"/>
    </source>
</evidence>
<dbReference type="EMBL" id="DF973856">
    <property type="protein sequence ID" value="GAU41295.1"/>
    <property type="molecule type" value="Genomic_DNA"/>
</dbReference>
<accession>A0A2Z6NZ96</accession>
<evidence type="ECO:0000313" key="2">
    <source>
        <dbReference type="Proteomes" id="UP000242715"/>
    </source>
</evidence>
<reference evidence="2" key="1">
    <citation type="journal article" date="2017" name="Front. Plant Sci.">
        <title>Climate Clever Clovers: New Paradigm to Reduce the Environmental Footprint of Ruminants by Breeding Low Methanogenic Forages Utilizing Haplotype Variation.</title>
        <authorList>
            <person name="Kaur P."/>
            <person name="Appels R."/>
            <person name="Bayer P.E."/>
            <person name="Keeble-Gagnere G."/>
            <person name="Wang J."/>
            <person name="Hirakawa H."/>
            <person name="Shirasawa K."/>
            <person name="Vercoe P."/>
            <person name="Stefanova K."/>
            <person name="Durmic Z."/>
            <person name="Nichols P."/>
            <person name="Revell C."/>
            <person name="Isobe S.N."/>
            <person name="Edwards D."/>
            <person name="Erskine W."/>
        </authorList>
    </citation>
    <scope>NUCLEOTIDE SEQUENCE [LARGE SCALE GENOMIC DNA]</scope>
    <source>
        <strain evidence="2">cv. Daliak</strain>
    </source>
</reference>
<dbReference type="OrthoDB" id="1430789at2759"/>
<sequence length="344" mass="40053">MTSTKEHDVPTFDQEVIRRALVKMFITMEVPFRKVEHESFHKFMRLVSPKFEMISRFTLLRDILKLWDAERIKLKAFLAQHCRRVCLTTDMWTSCQRISYMCVTAHFIDNNWNLHKKILSFCQVTSHTGEAICATLDKCLNSWGLNRLLCLTVDNASANDVGVDRLRRRLLFRGHLVMNRKYLHMRCCAHVLNLVVKDGLKDIDDSVSRIRHAVWYVRSSGLRLDAFKSYIDESLEYKGLVCLDVETRWNSTYLMLVAALKHKTTFDELSFEDKKYVNEMVKKGKGVPTQGDREHIRLILPFLKLFYDATVRMSDGGSTAMYNGGTMDNDDQSGKMVLEFQRVL</sequence>
<dbReference type="Proteomes" id="UP000242715">
    <property type="component" value="Unassembled WGS sequence"/>
</dbReference>
<gene>
    <name evidence="1" type="ORF">TSUD_374200</name>
</gene>
<name>A0A2Z6NZ96_TRISU</name>
<dbReference type="SUPFAM" id="SSF140996">
    <property type="entry name" value="Hermes dimerisation domain"/>
    <property type="match status" value="1"/>
</dbReference>
<keyword evidence="2" id="KW-1185">Reference proteome</keyword>